<dbReference type="AlphaFoldDB" id="A0A9P1DNE1"/>
<dbReference type="Proteomes" id="UP001152797">
    <property type="component" value="Unassembled WGS sequence"/>
</dbReference>
<keyword evidence="2" id="KW-0732">Signal</keyword>
<keyword evidence="5" id="KW-1185">Reference proteome</keyword>
<protein>
    <submittedName>
        <fullName evidence="3">Uncharacterized protein</fullName>
    </submittedName>
</protein>
<comment type="caution">
    <text evidence="3">The sequence shown here is derived from an EMBL/GenBank/DDBJ whole genome shotgun (WGS) entry which is preliminary data.</text>
</comment>
<evidence type="ECO:0000313" key="4">
    <source>
        <dbReference type="EMBL" id="CAL1166775.1"/>
    </source>
</evidence>
<accession>A0A9P1DNE1</accession>
<organism evidence="3">
    <name type="scientific">Cladocopium goreaui</name>
    <dbReference type="NCBI Taxonomy" id="2562237"/>
    <lineage>
        <taxon>Eukaryota</taxon>
        <taxon>Sar</taxon>
        <taxon>Alveolata</taxon>
        <taxon>Dinophyceae</taxon>
        <taxon>Suessiales</taxon>
        <taxon>Symbiodiniaceae</taxon>
        <taxon>Cladocopium</taxon>
    </lineage>
</organism>
<dbReference type="EMBL" id="CAMXCT030005846">
    <property type="protein sequence ID" value="CAL4800712.1"/>
    <property type="molecule type" value="Genomic_DNA"/>
</dbReference>
<name>A0A9P1DNE1_9DINO</name>
<feature type="chain" id="PRO_5043271626" evidence="2">
    <location>
        <begin position="20"/>
        <end position="362"/>
    </location>
</feature>
<feature type="compositionally biased region" description="Acidic residues" evidence="1">
    <location>
        <begin position="178"/>
        <end position="187"/>
    </location>
</feature>
<proteinExistence type="predicted"/>
<gene>
    <name evidence="3" type="ORF">C1SCF055_LOCUS38372</name>
</gene>
<evidence type="ECO:0000313" key="3">
    <source>
        <dbReference type="EMBL" id="CAI4013400.1"/>
    </source>
</evidence>
<evidence type="ECO:0000313" key="5">
    <source>
        <dbReference type="Proteomes" id="UP001152797"/>
    </source>
</evidence>
<dbReference type="EMBL" id="CAMXCT010005846">
    <property type="protein sequence ID" value="CAI4013400.1"/>
    <property type="molecule type" value="Genomic_DNA"/>
</dbReference>
<evidence type="ECO:0000256" key="1">
    <source>
        <dbReference type="SAM" id="MobiDB-lite"/>
    </source>
</evidence>
<reference evidence="3" key="1">
    <citation type="submission" date="2022-10" db="EMBL/GenBank/DDBJ databases">
        <authorList>
            <person name="Chen Y."/>
            <person name="Dougan E. K."/>
            <person name="Chan C."/>
            <person name="Rhodes N."/>
            <person name="Thang M."/>
        </authorList>
    </citation>
    <scope>NUCLEOTIDE SEQUENCE</scope>
</reference>
<feature type="region of interest" description="Disordered" evidence="1">
    <location>
        <begin position="175"/>
        <end position="204"/>
    </location>
</feature>
<feature type="signal peptide" evidence="2">
    <location>
        <begin position="1"/>
        <end position="19"/>
    </location>
</feature>
<reference evidence="4" key="2">
    <citation type="submission" date="2024-04" db="EMBL/GenBank/DDBJ databases">
        <authorList>
            <person name="Chen Y."/>
            <person name="Shah S."/>
            <person name="Dougan E. K."/>
            <person name="Thang M."/>
            <person name="Chan C."/>
        </authorList>
    </citation>
    <scope>NUCLEOTIDE SEQUENCE [LARGE SCALE GENOMIC DNA]</scope>
</reference>
<sequence length="362" mass="40665">MDPLLYGVTLLILLRAAHEKFPPVCVLWSFLSTEELWDVHYILALKWHGDAGAETTFAAVERVYHWTSLRQGLSVLKEIWFRYVKEHRPLPVKVLQQGEWLQKRLRGTMPQSFPDSELAEPWDFQCEMMLQNLLESGQPIEPLSTAGRRTLEHPPSVIPVCESPEIRRMLAPTLTLESESESQDAEGDASSAKSESLSPPRFQGGKIIDSPIALRQKLDYLLKHSVNAPLPSASAAELTHSSSAASSSGGPMSMLQRAALFEDRVKPVADEDGATSLPDTKWGRCMRADCGYALSPHLYASGQFAGQIRLLCNRFKKVQDGKRMCFFSAPVPKDKWSELPKFMRNKYAELPASLRRNTERDV</sequence>
<dbReference type="EMBL" id="CAMXCT020005846">
    <property type="protein sequence ID" value="CAL1166775.1"/>
    <property type="molecule type" value="Genomic_DNA"/>
</dbReference>
<evidence type="ECO:0000256" key="2">
    <source>
        <dbReference type="SAM" id="SignalP"/>
    </source>
</evidence>